<evidence type="ECO:0000256" key="6">
    <source>
        <dbReference type="SAM" id="Phobius"/>
    </source>
</evidence>
<dbReference type="EMBL" id="FXYF01000005">
    <property type="protein sequence ID" value="SMX40675.1"/>
    <property type="molecule type" value="Genomic_DNA"/>
</dbReference>
<dbReference type="InterPro" id="IPR036259">
    <property type="entry name" value="MFS_trans_sf"/>
</dbReference>
<feature type="transmembrane region" description="Helical" evidence="6">
    <location>
        <begin position="332"/>
        <end position="359"/>
    </location>
</feature>
<dbReference type="InterPro" id="IPR011701">
    <property type="entry name" value="MFS"/>
</dbReference>
<dbReference type="PANTHER" id="PTHR43124">
    <property type="entry name" value="PURINE EFFLUX PUMP PBUE"/>
    <property type="match status" value="1"/>
</dbReference>
<evidence type="ECO:0000313" key="9">
    <source>
        <dbReference type="Proteomes" id="UP000207598"/>
    </source>
</evidence>
<dbReference type="SUPFAM" id="SSF103473">
    <property type="entry name" value="MFS general substrate transporter"/>
    <property type="match status" value="1"/>
</dbReference>
<feature type="transmembrane region" description="Helical" evidence="6">
    <location>
        <begin position="49"/>
        <end position="74"/>
    </location>
</feature>
<keyword evidence="3 6" id="KW-0812">Transmembrane</keyword>
<feature type="transmembrane region" description="Helical" evidence="6">
    <location>
        <begin position="278"/>
        <end position="296"/>
    </location>
</feature>
<feature type="domain" description="Major facilitator superfamily (MFS) profile" evidence="7">
    <location>
        <begin position="15"/>
        <end position="389"/>
    </location>
</feature>
<comment type="subcellular location">
    <subcellularLocation>
        <location evidence="1">Cell membrane</location>
        <topology evidence="1">Multi-pass membrane protein</topology>
    </subcellularLocation>
</comment>
<organism evidence="8 9">
    <name type="scientific">Maliponia aquimaris</name>
    <dbReference type="NCBI Taxonomy" id="1673631"/>
    <lineage>
        <taxon>Bacteria</taxon>
        <taxon>Pseudomonadati</taxon>
        <taxon>Pseudomonadota</taxon>
        <taxon>Alphaproteobacteria</taxon>
        <taxon>Rhodobacterales</taxon>
        <taxon>Paracoccaceae</taxon>
        <taxon>Maliponia</taxon>
    </lineage>
</organism>
<evidence type="ECO:0000259" key="7">
    <source>
        <dbReference type="PROSITE" id="PS50850"/>
    </source>
</evidence>
<feature type="transmembrane region" description="Helical" evidence="6">
    <location>
        <begin position="365"/>
        <end position="384"/>
    </location>
</feature>
<dbReference type="GO" id="GO:0005886">
    <property type="term" value="C:plasma membrane"/>
    <property type="evidence" value="ECO:0007669"/>
    <property type="project" value="UniProtKB-SubCell"/>
</dbReference>
<dbReference type="PROSITE" id="PS50850">
    <property type="entry name" value="MFS"/>
    <property type="match status" value="1"/>
</dbReference>
<proteinExistence type="predicted"/>
<name>A0A238KCX1_9RHOB</name>
<feature type="transmembrane region" description="Helical" evidence="6">
    <location>
        <begin position="110"/>
        <end position="131"/>
    </location>
</feature>
<dbReference type="AlphaFoldDB" id="A0A238KCX1"/>
<protein>
    <submittedName>
        <fullName evidence="8">Purine efflux pump PbuE</fullName>
    </submittedName>
</protein>
<evidence type="ECO:0000256" key="1">
    <source>
        <dbReference type="ARBA" id="ARBA00004651"/>
    </source>
</evidence>
<feature type="transmembrane region" description="Helical" evidence="6">
    <location>
        <begin position="81"/>
        <end position="98"/>
    </location>
</feature>
<keyword evidence="9" id="KW-1185">Reference proteome</keyword>
<feature type="transmembrane region" description="Helical" evidence="6">
    <location>
        <begin position="248"/>
        <end position="266"/>
    </location>
</feature>
<gene>
    <name evidence="8" type="primary">pbuE</name>
    <name evidence="8" type="ORF">MAA8898_02214</name>
</gene>
<dbReference type="OrthoDB" id="9788453at2"/>
<evidence type="ECO:0000313" key="8">
    <source>
        <dbReference type="EMBL" id="SMX40675.1"/>
    </source>
</evidence>
<feature type="transmembrane region" description="Helical" evidence="6">
    <location>
        <begin position="210"/>
        <end position="233"/>
    </location>
</feature>
<dbReference type="Pfam" id="PF07690">
    <property type="entry name" value="MFS_1"/>
    <property type="match status" value="1"/>
</dbReference>
<accession>A0A238KCX1</accession>
<evidence type="ECO:0000256" key="3">
    <source>
        <dbReference type="ARBA" id="ARBA00022692"/>
    </source>
</evidence>
<dbReference type="PANTHER" id="PTHR43124:SF10">
    <property type="entry name" value="PURINE EFFLUX PUMP PBUE"/>
    <property type="match status" value="1"/>
</dbReference>
<dbReference type="Proteomes" id="UP000207598">
    <property type="component" value="Unassembled WGS sequence"/>
</dbReference>
<dbReference type="InterPro" id="IPR020846">
    <property type="entry name" value="MFS_dom"/>
</dbReference>
<dbReference type="Gene3D" id="1.20.1250.20">
    <property type="entry name" value="MFS general substrate transporter like domains"/>
    <property type="match status" value="1"/>
</dbReference>
<dbReference type="CDD" id="cd17324">
    <property type="entry name" value="MFS_NepI_like"/>
    <property type="match status" value="1"/>
</dbReference>
<feature type="transmembrane region" description="Helical" evidence="6">
    <location>
        <begin position="169"/>
        <end position="189"/>
    </location>
</feature>
<keyword evidence="5 6" id="KW-0472">Membrane</keyword>
<evidence type="ECO:0000256" key="5">
    <source>
        <dbReference type="ARBA" id="ARBA00023136"/>
    </source>
</evidence>
<dbReference type="GO" id="GO:0022857">
    <property type="term" value="F:transmembrane transporter activity"/>
    <property type="evidence" value="ECO:0007669"/>
    <property type="project" value="InterPro"/>
</dbReference>
<sequence>MRPVRADTSSDPRGLYLILATCNFVIGMGAFALVGMLEPMAEGLAVPVTSVGALLTVYSVAYAVTSPVLVALTGSVGRRRVLALGLTVFALATLVAALSPGLGLLYPARIAAAAGAGMVSPVALAIAAALAPPDKRGQALASVFLGITLSQVAGVPVGSWIAYTFGWRSVFGLVTTMALPCIWLVWTRVPAGLRFSPVSLADLGRVLRDPVALATVGFTAVFIGALYVVYTYLPPLLSQTMGYGRDGISLALLLFGIGAPIGNIVGGRMADRLGPARSLVLICVVEAACLPLFALLPVPGALLLGFVFFWSLVGWCFSPSQQLRLVSLAPELGSVLMALHAASIYIGIAAGSAVGGLVMATGGPLALGPVAAVVVLAALGVLIWSDRAARRRAGDL</sequence>
<evidence type="ECO:0000256" key="4">
    <source>
        <dbReference type="ARBA" id="ARBA00022989"/>
    </source>
</evidence>
<feature type="transmembrane region" description="Helical" evidence="6">
    <location>
        <begin position="302"/>
        <end position="320"/>
    </location>
</feature>
<feature type="transmembrane region" description="Helical" evidence="6">
    <location>
        <begin position="143"/>
        <end position="163"/>
    </location>
</feature>
<evidence type="ECO:0000256" key="2">
    <source>
        <dbReference type="ARBA" id="ARBA00022475"/>
    </source>
</evidence>
<dbReference type="InterPro" id="IPR050189">
    <property type="entry name" value="MFS_Efflux_Transporters"/>
</dbReference>
<feature type="transmembrane region" description="Helical" evidence="6">
    <location>
        <begin position="15"/>
        <end position="37"/>
    </location>
</feature>
<keyword evidence="4 6" id="KW-1133">Transmembrane helix</keyword>
<dbReference type="RefSeq" id="WP_094021044.1">
    <property type="nucleotide sequence ID" value="NZ_FXYF01000005.1"/>
</dbReference>
<reference evidence="8 9" key="1">
    <citation type="submission" date="2017-05" db="EMBL/GenBank/DDBJ databases">
        <authorList>
            <person name="Song R."/>
            <person name="Chenine A.L."/>
            <person name="Ruprecht R.M."/>
        </authorList>
    </citation>
    <scope>NUCLEOTIDE SEQUENCE [LARGE SCALE GENOMIC DNA]</scope>
    <source>
        <strain evidence="8 9">CECT 8898</strain>
    </source>
</reference>
<keyword evidence="2" id="KW-1003">Cell membrane</keyword>